<evidence type="ECO:0000313" key="7">
    <source>
        <dbReference type="Proteomes" id="UP001193389"/>
    </source>
</evidence>
<evidence type="ECO:0000259" key="5">
    <source>
        <dbReference type="Pfam" id="PF25990"/>
    </source>
</evidence>
<dbReference type="Gene3D" id="2.40.420.20">
    <property type="match status" value="1"/>
</dbReference>
<keyword evidence="2 3" id="KW-0175">Coiled coil</keyword>
<dbReference type="InterPro" id="IPR050465">
    <property type="entry name" value="UPF0194_transport"/>
</dbReference>
<evidence type="ECO:0000256" key="2">
    <source>
        <dbReference type="ARBA" id="ARBA00023054"/>
    </source>
</evidence>
<dbReference type="AlphaFoldDB" id="A0A5K7SBK8"/>
<dbReference type="GO" id="GO:0030313">
    <property type="term" value="C:cell envelope"/>
    <property type="evidence" value="ECO:0007669"/>
    <property type="project" value="UniProtKB-SubCell"/>
</dbReference>
<name>A0A5K7SBK8_9BACT</name>
<dbReference type="KEGG" id="anf:AQPE_3136"/>
<sequence length="463" mass="52171">MSNKKILLIAIPAVLLLVFYFVFRKGETDYNQVTVSVQRGTFNALIFSSGQLESEKSESINIPEKLNDRNLRIWELAITHMVEEGTVVDSGDYVATLDHKAVEEQIKLAQDDMDKMLSEYEDSKIDSNLNLSNQRDVIVNARLDLTEKKIIVDESVYESPSIRKKASMDLDKAQRKLEQEQKAYGLKKQQEVNKVERKYINYRQVSERSGELQKLFDALEITAPKAGIITYFKYPWGEIIKTGSKVGPYNSIIASIPDMTNLISRTYINEIDISKVKVGQNVKIGIDAFPDKQLTGQVTSVANIGQAMPNSDAKVFEVKIKIFGQDKDLKPAMTTSNAIDAGLFKDTLMVATDAVFENDSLKFVYLGKDNPVKQIVWLGDENENYVLVKKGLKENDVVWLSEPKDAADLKFSGVEIYAEILKDKENTKIKADKEREEMLRKKADAMSQMPGSMPPGAIVKQTK</sequence>
<accession>A0A5K7SBK8</accession>
<gene>
    <name evidence="6" type="ORF">AQPE_3136</name>
</gene>
<comment type="subcellular location">
    <subcellularLocation>
        <location evidence="1">Cell envelope</location>
    </subcellularLocation>
</comment>
<feature type="domain" description="YknX-like beta-barrel" evidence="5">
    <location>
        <begin position="266"/>
        <end position="335"/>
    </location>
</feature>
<dbReference type="Gene3D" id="2.40.30.170">
    <property type="match status" value="1"/>
</dbReference>
<keyword evidence="7" id="KW-1185">Reference proteome</keyword>
<proteinExistence type="predicted"/>
<organism evidence="6 7">
    <name type="scientific">Aquipluma nitroreducens</name>
    <dbReference type="NCBI Taxonomy" id="2010828"/>
    <lineage>
        <taxon>Bacteria</taxon>
        <taxon>Pseudomonadati</taxon>
        <taxon>Bacteroidota</taxon>
        <taxon>Bacteroidia</taxon>
        <taxon>Marinilabiliales</taxon>
        <taxon>Prolixibacteraceae</taxon>
        <taxon>Aquipluma</taxon>
    </lineage>
</organism>
<protein>
    <submittedName>
        <fullName evidence="6">Membrane fusion protein</fullName>
    </submittedName>
</protein>
<evidence type="ECO:0000256" key="3">
    <source>
        <dbReference type="SAM" id="Coils"/>
    </source>
</evidence>
<evidence type="ECO:0000313" key="6">
    <source>
        <dbReference type="EMBL" id="BBE18963.1"/>
    </source>
</evidence>
<dbReference type="PANTHER" id="PTHR32347">
    <property type="entry name" value="EFFLUX SYSTEM COMPONENT YKNX-RELATED"/>
    <property type="match status" value="1"/>
</dbReference>
<dbReference type="Pfam" id="PF25990">
    <property type="entry name" value="Beta-barrel_YknX"/>
    <property type="match status" value="1"/>
</dbReference>
<dbReference type="InterPro" id="IPR058636">
    <property type="entry name" value="Beta-barrel_YknX"/>
</dbReference>
<reference evidence="6" key="1">
    <citation type="journal article" date="2020" name="Int. J. Syst. Evol. Microbiol.">
        <title>Aquipluma nitroreducens gen. nov. sp. nov., a novel facultatively anaerobic bacterium isolated from a freshwater lake.</title>
        <authorList>
            <person name="Watanabe M."/>
            <person name="Kojima H."/>
            <person name="Fukui M."/>
        </authorList>
    </citation>
    <scope>NUCLEOTIDE SEQUENCE</scope>
    <source>
        <strain evidence="6">MeG22</strain>
    </source>
</reference>
<dbReference type="RefSeq" id="WP_318347247.1">
    <property type="nucleotide sequence ID" value="NZ_AP018694.1"/>
</dbReference>
<dbReference type="Proteomes" id="UP001193389">
    <property type="component" value="Chromosome"/>
</dbReference>
<feature type="coiled-coil region" evidence="3">
    <location>
        <begin position="163"/>
        <end position="190"/>
    </location>
</feature>
<dbReference type="EMBL" id="AP018694">
    <property type="protein sequence ID" value="BBE18963.1"/>
    <property type="molecule type" value="Genomic_DNA"/>
</dbReference>
<evidence type="ECO:0000256" key="4">
    <source>
        <dbReference type="SAM" id="MobiDB-lite"/>
    </source>
</evidence>
<feature type="region of interest" description="Disordered" evidence="4">
    <location>
        <begin position="441"/>
        <end position="463"/>
    </location>
</feature>
<evidence type="ECO:0000256" key="1">
    <source>
        <dbReference type="ARBA" id="ARBA00004196"/>
    </source>
</evidence>